<dbReference type="EMBL" id="VIRS01000019">
    <property type="protein sequence ID" value="TQS42322.1"/>
    <property type="molecule type" value="Genomic_DNA"/>
</dbReference>
<dbReference type="InParanoid" id="A0A545ALX8"/>
<sequence length="81" mass="8928">MRLYRRANAAGWSTVVLSATAGLAVAALVALTPWRVPDLPGARDRVQSVRENQTVERGEEVRSFFTVFRVDQGAGWSALLR</sequence>
<evidence type="ECO:0000313" key="2">
    <source>
        <dbReference type="Proteomes" id="UP000317982"/>
    </source>
</evidence>
<comment type="caution">
    <text evidence="1">The sequence shown here is derived from an EMBL/GenBank/DDBJ whole genome shotgun (WGS) entry which is preliminary data.</text>
</comment>
<reference evidence="1 2" key="1">
    <citation type="submission" date="2019-07" db="EMBL/GenBank/DDBJ databases">
        <title>Cryptosporangium phraense sp. nov., isolated from plant litter.</title>
        <authorList>
            <person name="Suriyachadkun C."/>
        </authorList>
    </citation>
    <scope>NUCLEOTIDE SEQUENCE [LARGE SCALE GENOMIC DNA]</scope>
    <source>
        <strain evidence="1 2">A-T 5661</strain>
    </source>
</reference>
<dbReference type="OrthoDB" id="9922213at2"/>
<gene>
    <name evidence="1" type="ORF">FL583_25710</name>
</gene>
<evidence type="ECO:0000313" key="1">
    <source>
        <dbReference type="EMBL" id="TQS42322.1"/>
    </source>
</evidence>
<keyword evidence="2" id="KW-1185">Reference proteome</keyword>
<protein>
    <submittedName>
        <fullName evidence="1">Uncharacterized protein</fullName>
    </submittedName>
</protein>
<accession>A0A545ALX8</accession>
<dbReference type="AlphaFoldDB" id="A0A545ALX8"/>
<proteinExistence type="predicted"/>
<organism evidence="1 2">
    <name type="scientific">Cryptosporangium phraense</name>
    <dbReference type="NCBI Taxonomy" id="2593070"/>
    <lineage>
        <taxon>Bacteria</taxon>
        <taxon>Bacillati</taxon>
        <taxon>Actinomycetota</taxon>
        <taxon>Actinomycetes</taxon>
        <taxon>Cryptosporangiales</taxon>
        <taxon>Cryptosporangiaceae</taxon>
        <taxon>Cryptosporangium</taxon>
    </lineage>
</organism>
<dbReference type="Proteomes" id="UP000317982">
    <property type="component" value="Unassembled WGS sequence"/>
</dbReference>
<name>A0A545ALX8_9ACTN</name>
<dbReference type="RefSeq" id="WP_142707379.1">
    <property type="nucleotide sequence ID" value="NZ_VIRS01000019.1"/>
</dbReference>